<dbReference type="CDD" id="cd07302">
    <property type="entry name" value="CHD"/>
    <property type="match status" value="1"/>
</dbReference>
<dbReference type="SUPFAM" id="SSF55073">
    <property type="entry name" value="Nucleotide cyclase"/>
    <property type="match status" value="1"/>
</dbReference>
<dbReference type="Gene3D" id="3.30.70.1230">
    <property type="entry name" value="Nucleotide cyclase"/>
    <property type="match status" value="1"/>
</dbReference>
<dbReference type="RefSeq" id="WP_181062292.1">
    <property type="nucleotide sequence ID" value="NZ_JACDTY010000055.1"/>
</dbReference>
<dbReference type="PROSITE" id="PS50125">
    <property type="entry name" value="GUANYLATE_CYCLASE_2"/>
    <property type="match status" value="1"/>
</dbReference>
<dbReference type="GO" id="GO:0004016">
    <property type="term" value="F:adenylate cyclase activity"/>
    <property type="evidence" value="ECO:0007669"/>
    <property type="project" value="UniProtKB-ARBA"/>
</dbReference>
<dbReference type="AlphaFoldDB" id="A0A838BGW5"/>
<dbReference type="Pfam" id="PF00211">
    <property type="entry name" value="Guanylate_cyc"/>
    <property type="match status" value="1"/>
</dbReference>
<dbReference type="InterPro" id="IPR001054">
    <property type="entry name" value="A/G_cyclase"/>
</dbReference>
<organism evidence="2 3">
    <name type="scientific">Mesorhizobium neociceri</name>
    <dbReference type="NCBI Taxonomy" id="1307853"/>
    <lineage>
        <taxon>Bacteria</taxon>
        <taxon>Pseudomonadati</taxon>
        <taxon>Pseudomonadota</taxon>
        <taxon>Alphaproteobacteria</taxon>
        <taxon>Hyphomicrobiales</taxon>
        <taxon>Phyllobacteriaceae</taxon>
        <taxon>Mesorhizobium</taxon>
    </lineage>
</organism>
<feature type="domain" description="Guanylate cyclase" evidence="1">
    <location>
        <begin position="7"/>
        <end position="122"/>
    </location>
</feature>
<dbReference type="PANTHER" id="PTHR43081">
    <property type="entry name" value="ADENYLATE CYCLASE, TERMINAL-DIFFERENTIATION SPECIFIC-RELATED"/>
    <property type="match status" value="1"/>
</dbReference>
<sequence length="186" mass="20044">MERRLTAILAADVVGYSTLMGEDEVGTLDRLKGCRRELVDPAIKEFHGRMVKLMGDGALVEFASVVDAVQCAAMIQRRMADRNKGTSDARQIRFRIGVNLGDVIVEENDIYGDGVNIAARLEAMAEPGGVCISGTAFDHAVHKVDVGFASLGEQRLKNIADPVRAYRLLLDPAASGKVVTAPHRPG</sequence>
<dbReference type="PANTHER" id="PTHR43081:SF19">
    <property type="entry name" value="PH-SENSITIVE ADENYLATE CYCLASE RV1264"/>
    <property type="match status" value="1"/>
</dbReference>
<evidence type="ECO:0000313" key="3">
    <source>
        <dbReference type="Proteomes" id="UP000558284"/>
    </source>
</evidence>
<accession>A0A838BGW5</accession>
<dbReference type="InterPro" id="IPR029787">
    <property type="entry name" value="Nucleotide_cyclase"/>
</dbReference>
<reference evidence="2 3" key="1">
    <citation type="submission" date="2020-07" db="EMBL/GenBank/DDBJ databases">
        <title>Definition of the novel symbiovar canariense within Mesorhizobium novociceri, a new species of genus Mesorhizobium nodulating Cicer canariense in the Caldera de Taburiente National Park (La Palma, Canary Islands).</title>
        <authorList>
            <person name="Leon-Barrios M."/>
            <person name="Perez-Yepez J."/>
            <person name="Flores-Felix J.D."/>
            <person name="Ramirez-Baena M.H."/>
            <person name="Pulido-Suarez L."/>
            <person name="Igual J.M."/>
            <person name="Velazquez E."/>
            <person name="Peix A."/>
        </authorList>
    </citation>
    <scope>NUCLEOTIDE SEQUENCE [LARGE SCALE GENOMIC DNA]</scope>
    <source>
        <strain evidence="2 3">CCANP35</strain>
    </source>
</reference>
<protein>
    <submittedName>
        <fullName evidence="2">Adenylate/guanylate cyclase domain-containing protein</fullName>
    </submittedName>
</protein>
<keyword evidence="3" id="KW-1185">Reference proteome</keyword>
<evidence type="ECO:0000259" key="1">
    <source>
        <dbReference type="PROSITE" id="PS50125"/>
    </source>
</evidence>
<name>A0A838BGW5_9HYPH</name>
<dbReference type="Proteomes" id="UP000558284">
    <property type="component" value="Unassembled WGS sequence"/>
</dbReference>
<dbReference type="GO" id="GO:0035556">
    <property type="term" value="P:intracellular signal transduction"/>
    <property type="evidence" value="ECO:0007669"/>
    <property type="project" value="InterPro"/>
</dbReference>
<proteinExistence type="predicted"/>
<comment type="caution">
    <text evidence="2">The sequence shown here is derived from an EMBL/GenBank/DDBJ whole genome shotgun (WGS) entry which is preliminary data.</text>
</comment>
<dbReference type="GO" id="GO:0006171">
    <property type="term" value="P:cAMP biosynthetic process"/>
    <property type="evidence" value="ECO:0007669"/>
    <property type="project" value="TreeGrafter"/>
</dbReference>
<gene>
    <name evidence="2" type="ORF">H0241_35260</name>
</gene>
<dbReference type="EMBL" id="JACDTY010000055">
    <property type="protein sequence ID" value="MBA1145413.1"/>
    <property type="molecule type" value="Genomic_DNA"/>
</dbReference>
<dbReference type="InterPro" id="IPR050697">
    <property type="entry name" value="Adenylyl/Guanylyl_Cyclase_3/4"/>
</dbReference>
<evidence type="ECO:0000313" key="2">
    <source>
        <dbReference type="EMBL" id="MBA1145413.1"/>
    </source>
</evidence>
<feature type="non-terminal residue" evidence="2">
    <location>
        <position position="186"/>
    </location>
</feature>